<keyword evidence="2" id="KW-1185">Reference proteome</keyword>
<name>A0A1G5JZ08_9FLAO</name>
<dbReference type="STRING" id="490189.SAMN02927903_02990"/>
<sequence>MKKVILILVFAIILKPVFPVIEYVTNYDYIAKVLCVNKAEPKLECNGKCHLIKELAKASESEKPIHSNKKDNSRQEVEILFFQDLITLVATQFFFHSKTTIGDNYANLYFHTVSCSVFHPPAKIA</sequence>
<reference evidence="1 2" key="1">
    <citation type="submission" date="2016-10" db="EMBL/GenBank/DDBJ databases">
        <authorList>
            <person name="de Groot N.N."/>
        </authorList>
    </citation>
    <scope>NUCLEOTIDE SEQUENCE [LARGE SCALE GENOMIC DNA]</scope>
    <source>
        <strain evidence="1 2">CGMCC 1.7031</strain>
    </source>
</reference>
<organism evidence="1 2">
    <name type="scientific">Flavobacterium caeni</name>
    <dbReference type="NCBI Taxonomy" id="490189"/>
    <lineage>
        <taxon>Bacteria</taxon>
        <taxon>Pseudomonadati</taxon>
        <taxon>Bacteroidota</taxon>
        <taxon>Flavobacteriia</taxon>
        <taxon>Flavobacteriales</taxon>
        <taxon>Flavobacteriaceae</taxon>
        <taxon>Flavobacterium</taxon>
    </lineage>
</organism>
<dbReference type="EMBL" id="FMVF01000018">
    <property type="protein sequence ID" value="SCY93633.1"/>
    <property type="molecule type" value="Genomic_DNA"/>
</dbReference>
<proteinExistence type="predicted"/>
<dbReference type="RefSeq" id="WP_244503471.1">
    <property type="nucleotide sequence ID" value="NZ_FMVF01000018.1"/>
</dbReference>
<evidence type="ECO:0000313" key="2">
    <source>
        <dbReference type="Proteomes" id="UP000199354"/>
    </source>
</evidence>
<accession>A0A1G5JZ08</accession>
<dbReference type="AlphaFoldDB" id="A0A1G5JZ08"/>
<dbReference type="Proteomes" id="UP000199354">
    <property type="component" value="Unassembled WGS sequence"/>
</dbReference>
<evidence type="ECO:0000313" key="1">
    <source>
        <dbReference type="EMBL" id="SCY93633.1"/>
    </source>
</evidence>
<protein>
    <submittedName>
        <fullName evidence="1">Uncharacterized protein</fullName>
    </submittedName>
</protein>
<gene>
    <name evidence="1" type="ORF">SAMN02927903_02990</name>
</gene>